<dbReference type="GO" id="GO:0008409">
    <property type="term" value="F:5'-3' exonuclease activity"/>
    <property type="evidence" value="ECO:0007669"/>
    <property type="project" value="TreeGrafter"/>
</dbReference>
<organism evidence="3 4">
    <name type="scientific">Gymnopilus dilepis</name>
    <dbReference type="NCBI Taxonomy" id="231916"/>
    <lineage>
        <taxon>Eukaryota</taxon>
        <taxon>Fungi</taxon>
        <taxon>Dikarya</taxon>
        <taxon>Basidiomycota</taxon>
        <taxon>Agaricomycotina</taxon>
        <taxon>Agaricomycetes</taxon>
        <taxon>Agaricomycetidae</taxon>
        <taxon>Agaricales</taxon>
        <taxon>Agaricineae</taxon>
        <taxon>Hymenogastraceae</taxon>
        <taxon>Gymnopilus</taxon>
    </lineage>
</organism>
<dbReference type="GO" id="GO:0005634">
    <property type="term" value="C:nucleus"/>
    <property type="evidence" value="ECO:0007669"/>
    <property type="project" value="UniProtKB-SubCell"/>
</dbReference>
<evidence type="ECO:0000313" key="4">
    <source>
        <dbReference type="Proteomes" id="UP000284706"/>
    </source>
</evidence>
<dbReference type="Pfam" id="PF21315">
    <property type="entry name" value="FAN1_HTH"/>
    <property type="match status" value="1"/>
</dbReference>
<comment type="similarity">
    <text evidence="1">Belongs to the FAN1 family.</text>
</comment>
<evidence type="ECO:0000259" key="2">
    <source>
        <dbReference type="Pfam" id="PF21315"/>
    </source>
</evidence>
<evidence type="ECO:0000313" key="3">
    <source>
        <dbReference type="EMBL" id="PPQ97529.1"/>
    </source>
</evidence>
<evidence type="ECO:0000256" key="1">
    <source>
        <dbReference type="RuleBase" id="RU365033"/>
    </source>
</evidence>
<gene>
    <name evidence="3" type="ORF">CVT26_006532</name>
</gene>
<keyword evidence="1" id="KW-0234">DNA repair</keyword>
<keyword evidence="1" id="KW-0539">Nucleus</keyword>
<keyword evidence="1" id="KW-0464">Manganese</keyword>
<dbReference type="PANTHER" id="PTHR15749">
    <property type="entry name" value="FANCONI-ASSOCIATED NUCLEASE 1"/>
    <property type="match status" value="1"/>
</dbReference>
<dbReference type="GO" id="GO:0070336">
    <property type="term" value="F:flap-structured DNA binding"/>
    <property type="evidence" value="ECO:0007669"/>
    <property type="project" value="TreeGrafter"/>
</dbReference>
<keyword evidence="1" id="KW-0227">DNA damage</keyword>
<protein>
    <recommendedName>
        <fullName evidence="1">Fanconi-associated nuclease</fullName>
        <ecNumber evidence="1">3.1.4.1</ecNumber>
    </recommendedName>
</protein>
<sequence length="190" mass="21794">MSTAAQKKLIQQYIFGGFEDQVVNEESLEEGIDKLEEEERFKGAKRPSAYVDVFENVAKTVIEHERHLLSDDELQFLEHFSELCYNARYCLVRLTLRKPGQWHTVSSLEKFKKEVEEDGLQSAIADLCKPIASLVKQEPFDDSHVPVKMEEVEPPTAIKTEPGPSEFRVKLEESGHEIIDLTMDEEDVKP</sequence>
<dbReference type="OrthoDB" id="76364at2759"/>
<comment type="cofactor">
    <cofactor evidence="1">
        <name>Mg(2+)</name>
        <dbReference type="ChEBI" id="CHEBI:18420"/>
    </cofactor>
    <cofactor evidence="1">
        <name>Mn(2+)</name>
        <dbReference type="ChEBI" id="CHEBI:29035"/>
    </cofactor>
</comment>
<dbReference type="InterPro" id="IPR033315">
    <property type="entry name" value="Fan1-like"/>
</dbReference>
<name>A0A409Y3F6_9AGAR</name>
<keyword evidence="4" id="KW-1185">Reference proteome</keyword>
<dbReference type="EC" id="3.1.4.1" evidence="1"/>
<reference evidence="3 4" key="1">
    <citation type="journal article" date="2018" name="Evol. Lett.">
        <title>Horizontal gene cluster transfer increased hallucinogenic mushroom diversity.</title>
        <authorList>
            <person name="Reynolds H.T."/>
            <person name="Vijayakumar V."/>
            <person name="Gluck-Thaler E."/>
            <person name="Korotkin H.B."/>
            <person name="Matheny P.B."/>
            <person name="Slot J.C."/>
        </authorList>
    </citation>
    <scope>NUCLEOTIDE SEQUENCE [LARGE SCALE GENOMIC DNA]</scope>
    <source>
        <strain evidence="3 4">SRW20</strain>
    </source>
</reference>
<dbReference type="PANTHER" id="PTHR15749:SF4">
    <property type="entry name" value="FANCONI-ASSOCIATED NUCLEASE 1"/>
    <property type="match status" value="1"/>
</dbReference>
<dbReference type="AlphaFoldDB" id="A0A409Y3F6"/>
<dbReference type="GO" id="GO:0017108">
    <property type="term" value="F:5'-flap endonuclease activity"/>
    <property type="evidence" value="ECO:0007669"/>
    <property type="project" value="TreeGrafter"/>
</dbReference>
<comment type="subcellular location">
    <subcellularLocation>
        <location evidence="1">Nucleus</location>
    </subcellularLocation>
</comment>
<proteinExistence type="inferred from homology"/>
<feature type="domain" description="Fanconi-associated nuclease 1-like winged-helix" evidence="2">
    <location>
        <begin position="50"/>
        <end position="109"/>
    </location>
</feature>
<comment type="function">
    <text evidence="1">Nuclease required for the repair of DNA interstrand cross-links (ICL). Acts as a 5'-3' exonuclease that anchors at a cut end of DNA and cleaves DNA successively at every third nucleotide, allowing to excise an ICL from one strand through flanking incisions.</text>
</comment>
<keyword evidence="1" id="KW-0460">Magnesium</keyword>
<dbReference type="Proteomes" id="UP000284706">
    <property type="component" value="Unassembled WGS sequence"/>
</dbReference>
<keyword evidence="1" id="KW-0378">Hydrolase</keyword>
<comment type="catalytic activity">
    <reaction evidence="1">
        <text>Hydrolytically removes 5'-nucleotides successively from the 3'-hydroxy termini of 3'-hydroxy-terminated oligonucleotides.</text>
        <dbReference type="EC" id="3.1.4.1"/>
    </reaction>
</comment>
<keyword evidence="1" id="KW-0540">Nuclease</keyword>
<keyword evidence="1" id="KW-0479">Metal-binding</keyword>
<dbReference type="GO" id="GO:0036297">
    <property type="term" value="P:interstrand cross-link repair"/>
    <property type="evidence" value="ECO:0007669"/>
    <property type="project" value="InterPro"/>
</dbReference>
<dbReference type="STRING" id="231916.A0A409Y3F6"/>
<dbReference type="EMBL" id="NHYE01001231">
    <property type="protein sequence ID" value="PPQ97529.1"/>
    <property type="molecule type" value="Genomic_DNA"/>
</dbReference>
<dbReference type="InParanoid" id="A0A409Y3F6"/>
<accession>A0A409Y3F6</accession>
<feature type="non-terminal residue" evidence="3">
    <location>
        <position position="190"/>
    </location>
</feature>
<dbReference type="GO" id="GO:0004528">
    <property type="term" value="F:phosphodiesterase I activity"/>
    <property type="evidence" value="ECO:0007669"/>
    <property type="project" value="UniProtKB-EC"/>
</dbReference>
<dbReference type="GO" id="GO:0046872">
    <property type="term" value="F:metal ion binding"/>
    <property type="evidence" value="ECO:0007669"/>
    <property type="project" value="UniProtKB-KW"/>
</dbReference>
<comment type="caution">
    <text evidence="3">The sequence shown here is derived from an EMBL/GenBank/DDBJ whole genome shotgun (WGS) entry which is preliminary data.</text>
</comment>
<dbReference type="InterPro" id="IPR049125">
    <property type="entry name" value="FAN1-like_WH"/>
</dbReference>